<reference evidence="4" key="1">
    <citation type="journal article" date="2013" name="Science">
        <title>The Amborella genome and the evolution of flowering plants.</title>
        <authorList>
            <consortium name="Amborella Genome Project"/>
        </authorList>
    </citation>
    <scope>NUCLEOTIDE SEQUENCE [LARGE SCALE GENOMIC DNA]</scope>
</reference>
<evidence type="ECO:0000313" key="4">
    <source>
        <dbReference type="Proteomes" id="UP000017836"/>
    </source>
</evidence>
<dbReference type="InterPro" id="IPR020904">
    <property type="entry name" value="Sc_DH/Rdtase_CS"/>
</dbReference>
<comment type="similarity">
    <text evidence="1">Belongs to the short-chain dehydrogenases/reductases (SDR) family.</text>
</comment>
<evidence type="ECO:0000256" key="1">
    <source>
        <dbReference type="ARBA" id="ARBA00006484"/>
    </source>
</evidence>
<dbReference type="EMBL" id="KI392485">
    <property type="protein sequence ID" value="ERN16203.1"/>
    <property type="molecule type" value="Genomic_DNA"/>
</dbReference>
<dbReference type="SUPFAM" id="SSF51735">
    <property type="entry name" value="NAD(P)-binding Rossmann-fold domains"/>
    <property type="match status" value="1"/>
</dbReference>
<dbReference type="OMA" id="GKLDIMA"/>
<dbReference type="PRINTS" id="PR00081">
    <property type="entry name" value="GDHRDH"/>
</dbReference>
<accession>U5D767</accession>
<dbReference type="STRING" id="13333.U5D767"/>
<dbReference type="GO" id="GO:0016491">
    <property type="term" value="F:oxidoreductase activity"/>
    <property type="evidence" value="ECO:0007669"/>
    <property type="project" value="UniProtKB-KW"/>
</dbReference>
<dbReference type="AlphaFoldDB" id="U5D767"/>
<dbReference type="HOGENOM" id="CLU_010194_0_0_1"/>
<dbReference type="Proteomes" id="UP000017836">
    <property type="component" value="Unassembled WGS sequence"/>
</dbReference>
<dbReference type="Gramene" id="ERN16203">
    <property type="protein sequence ID" value="ERN16203"/>
    <property type="gene ID" value="AMTR_s00030p00243810"/>
</dbReference>
<dbReference type="InterPro" id="IPR002347">
    <property type="entry name" value="SDR_fam"/>
</dbReference>
<evidence type="ECO:0000256" key="2">
    <source>
        <dbReference type="ARBA" id="ARBA00023002"/>
    </source>
</evidence>
<dbReference type="PANTHER" id="PTHR43180:SF30">
    <property type="entry name" value="MOMILACTONE A SYNTHASE"/>
    <property type="match status" value="1"/>
</dbReference>
<keyword evidence="2" id="KW-0560">Oxidoreductase</keyword>
<gene>
    <name evidence="3" type="ORF">AMTR_s00030p00243810</name>
</gene>
<protein>
    <submittedName>
        <fullName evidence="3">Uncharacterized protein</fullName>
    </submittedName>
</protein>
<dbReference type="InterPro" id="IPR036291">
    <property type="entry name" value="NAD(P)-bd_dom_sf"/>
</dbReference>
<keyword evidence="4" id="KW-1185">Reference proteome</keyword>
<organism evidence="3 4">
    <name type="scientific">Amborella trichopoda</name>
    <dbReference type="NCBI Taxonomy" id="13333"/>
    <lineage>
        <taxon>Eukaryota</taxon>
        <taxon>Viridiplantae</taxon>
        <taxon>Streptophyta</taxon>
        <taxon>Embryophyta</taxon>
        <taxon>Tracheophyta</taxon>
        <taxon>Spermatophyta</taxon>
        <taxon>Magnoliopsida</taxon>
        <taxon>Amborellales</taxon>
        <taxon>Amborellaceae</taxon>
        <taxon>Amborella</taxon>
    </lineage>
</organism>
<name>U5D767_AMBTC</name>
<dbReference type="Pfam" id="PF00106">
    <property type="entry name" value="adh_short"/>
    <property type="match status" value="1"/>
</dbReference>
<dbReference type="Gene3D" id="3.40.50.720">
    <property type="entry name" value="NAD(P)-binding Rossmann-like Domain"/>
    <property type="match status" value="2"/>
</dbReference>
<dbReference type="PANTHER" id="PTHR43180">
    <property type="entry name" value="3-OXOACYL-(ACYL-CARRIER-PROTEIN) REDUCTASE (AFU_ORTHOLOGUE AFUA_6G11210)"/>
    <property type="match status" value="1"/>
</dbReference>
<dbReference type="eggNOG" id="KOG0725">
    <property type="taxonomic scope" value="Eukaryota"/>
</dbReference>
<dbReference type="Pfam" id="PF13561">
    <property type="entry name" value="adh_short_C2"/>
    <property type="match status" value="1"/>
</dbReference>
<evidence type="ECO:0000313" key="3">
    <source>
        <dbReference type="EMBL" id="ERN16203.1"/>
    </source>
</evidence>
<sequence length="211" mass="22538">MGCNRLEGKVAIITGGARGIGEATVRHFLSHGAKVVIADVRDNLREALCHELGEGTSYIHCDVTNMDDVHKTVSFTVEKFGKLDIMAIFGGFSTYAYACSKTAIVGLMKNAAVEFGIRVNCVSPYGVVMHLTDGLVPVEVMNLNLNFEDLMSKVGNLQGVVLKAEDIAQAALYLASDDAKYVSGQNLFVDGGVTIVNPSLVMDYSSLLGQA</sequence>
<dbReference type="PROSITE" id="PS00061">
    <property type="entry name" value="ADH_SHORT"/>
    <property type="match status" value="1"/>
</dbReference>
<proteinExistence type="inferred from homology"/>